<evidence type="ECO:0000313" key="3">
    <source>
        <dbReference type="Proteomes" id="UP000605086"/>
    </source>
</evidence>
<evidence type="ECO:0000256" key="1">
    <source>
        <dbReference type="SAM" id="SignalP"/>
    </source>
</evidence>
<keyword evidence="1" id="KW-0732">Signal</keyword>
<evidence type="ECO:0000313" key="2">
    <source>
        <dbReference type="EMBL" id="NUB01995.1"/>
    </source>
</evidence>
<dbReference type="EMBL" id="WHOS01000033">
    <property type="protein sequence ID" value="NUB01995.1"/>
    <property type="molecule type" value="Genomic_DNA"/>
</dbReference>
<proteinExistence type="predicted"/>
<reference evidence="2 3" key="1">
    <citation type="submission" date="2019-10" db="EMBL/GenBank/DDBJ databases">
        <title>Genome sequence of Azospirillum melinis.</title>
        <authorList>
            <person name="Ambrosini A."/>
            <person name="Sant'Anna F.H."/>
            <person name="Cassan F.D."/>
            <person name="Souza E.M."/>
            <person name="Passaglia L.M.P."/>
        </authorList>
    </citation>
    <scope>NUCLEOTIDE SEQUENCE [LARGE SCALE GENOMIC DNA]</scope>
    <source>
        <strain evidence="2 3">TMCY0552</strain>
    </source>
</reference>
<protein>
    <recommendedName>
        <fullName evidence="4">Lipoprotein</fullName>
    </recommendedName>
</protein>
<keyword evidence="3" id="KW-1185">Reference proteome</keyword>
<gene>
    <name evidence="2" type="ORF">GBZ48_22350</name>
</gene>
<feature type="chain" id="PRO_5046246847" description="Lipoprotein" evidence="1">
    <location>
        <begin position="24"/>
        <end position="423"/>
    </location>
</feature>
<sequence length="423" mass="46085">MFGFTRAVSAVALIALLSGCATVAERREAQRRDEAKVLVAKGDYKGAYQAISGDMAGFGPGAKQAAEIINGNPQFKSGLPGIISAEIRGATSPDHLSQIVTRLGYESFTSTLAPDALVALRKEADDAAADGNRDGRLKWLLTDPTEQFPSLKQPDQRQVIYERSIATLRKTPPPGSRPKSQPLVQAVFERAEMAGSGSREFKQLQAELPNLDLSTQDLKTTAAKLFPQYAAKETARREVVVKIAFDDRLIEEDAMPKLRQLSPNLTFVKEGPAAVTLSVKKLQWEERTALPKMETVSYRYTEVNMLAAVLLMPQNASYHYEYSTNGVELSYAFEVKATGKGVPSVDELVRDRAAREWHSCSNTRIQNVYGGLQRADFIANDHMQRLCGSVGSPPSADALRFEAIGKLVAAIGRIPAIAQASGN</sequence>
<dbReference type="RefSeq" id="WP_174473023.1">
    <property type="nucleotide sequence ID" value="NZ_JAGINN010000028.1"/>
</dbReference>
<evidence type="ECO:0008006" key="4">
    <source>
        <dbReference type="Google" id="ProtNLM"/>
    </source>
</evidence>
<feature type="signal peptide" evidence="1">
    <location>
        <begin position="1"/>
        <end position="23"/>
    </location>
</feature>
<dbReference type="Proteomes" id="UP000605086">
    <property type="component" value="Unassembled WGS sequence"/>
</dbReference>
<accession>A0ABX2KEH8</accession>
<dbReference type="PROSITE" id="PS51257">
    <property type="entry name" value="PROKAR_LIPOPROTEIN"/>
    <property type="match status" value="1"/>
</dbReference>
<organism evidence="2 3">
    <name type="scientific">Azospirillum melinis</name>
    <dbReference type="NCBI Taxonomy" id="328839"/>
    <lineage>
        <taxon>Bacteria</taxon>
        <taxon>Pseudomonadati</taxon>
        <taxon>Pseudomonadota</taxon>
        <taxon>Alphaproteobacteria</taxon>
        <taxon>Rhodospirillales</taxon>
        <taxon>Azospirillaceae</taxon>
        <taxon>Azospirillum</taxon>
    </lineage>
</organism>
<comment type="caution">
    <text evidence="2">The sequence shown here is derived from an EMBL/GenBank/DDBJ whole genome shotgun (WGS) entry which is preliminary data.</text>
</comment>
<name>A0ABX2KEH8_9PROT</name>